<evidence type="ECO:0000256" key="1">
    <source>
        <dbReference type="ARBA" id="ARBA00022535"/>
    </source>
</evidence>
<feature type="binding site" evidence="6">
    <location>
        <position position="891"/>
    </location>
    <ligand>
        <name>Zn(2+)</name>
        <dbReference type="ChEBI" id="CHEBI:29105"/>
        <label>1</label>
    </ligand>
</feature>
<gene>
    <name evidence="9" type="ORF">TRFO_41783</name>
</gene>
<dbReference type="RefSeq" id="XP_068369637.1">
    <property type="nucleotide sequence ID" value="XM_068513976.1"/>
</dbReference>
<evidence type="ECO:0000256" key="4">
    <source>
        <dbReference type="PIRSR" id="PIRSR623088-1"/>
    </source>
</evidence>
<dbReference type="AlphaFoldDB" id="A0A1J4L3K8"/>
<dbReference type="SUPFAM" id="SSF109604">
    <property type="entry name" value="HD-domain/PDEase-like"/>
    <property type="match status" value="1"/>
</dbReference>
<keyword evidence="3" id="KW-0378">Hydrolase</keyword>
<feature type="compositionally biased region" description="Low complexity" evidence="7">
    <location>
        <begin position="404"/>
        <end position="420"/>
    </location>
</feature>
<feature type="region of interest" description="Disordered" evidence="7">
    <location>
        <begin position="401"/>
        <end position="420"/>
    </location>
</feature>
<evidence type="ECO:0000313" key="10">
    <source>
        <dbReference type="Proteomes" id="UP000179807"/>
    </source>
</evidence>
<organism evidence="9 10">
    <name type="scientific">Tritrichomonas foetus</name>
    <dbReference type="NCBI Taxonomy" id="1144522"/>
    <lineage>
        <taxon>Eukaryota</taxon>
        <taxon>Metamonada</taxon>
        <taxon>Parabasalia</taxon>
        <taxon>Tritrichomonadida</taxon>
        <taxon>Tritrichomonadidae</taxon>
        <taxon>Tritrichomonas</taxon>
    </lineage>
</organism>
<feature type="binding site" evidence="6">
    <location>
        <position position="927"/>
    </location>
    <ligand>
        <name>Zn(2+)</name>
        <dbReference type="ChEBI" id="CHEBI:29105"/>
        <label>1</label>
    </ligand>
</feature>
<keyword evidence="1" id="KW-0140">cGMP</keyword>
<feature type="domain" description="PDEase" evidence="8">
    <location>
        <begin position="811"/>
        <end position="1134"/>
    </location>
</feature>
<proteinExistence type="predicted"/>
<dbReference type="PROSITE" id="PS51845">
    <property type="entry name" value="PDEASE_I_2"/>
    <property type="match status" value="1"/>
</dbReference>
<dbReference type="GeneID" id="94848680"/>
<accession>A0A1J4L3K8</accession>
<feature type="binding site" evidence="5">
    <location>
        <position position="1091"/>
    </location>
    <ligand>
        <name>AMP</name>
        <dbReference type="ChEBI" id="CHEBI:456215"/>
    </ligand>
</feature>
<dbReference type="InterPro" id="IPR029016">
    <property type="entry name" value="GAF-like_dom_sf"/>
</dbReference>
<dbReference type="Gene3D" id="3.30.450.40">
    <property type="match status" value="3"/>
</dbReference>
<dbReference type="GO" id="GO:0004114">
    <property type="term" value="F:3',5'-cyclic-nucleotide phosphodiesterase activity"/>
    <property type="evidence" value="ECO:0007669"/>
    <property type="project" value="InterPro"/>
</dbReference>
<dbReference type="InterPro" id="IPR036971">
    <property type="entry name" value="PDEase_catalytic_dom_sf"/>
</dbReference>
<feature type="binding site" evidence="6">
    <location>
        <position position="928"/>
    </location>
    <ligand>
        <name>Zn(2+)</name>
        <dbReference type="ChEBI" id="CHEBI:29105"/>
        <label>1</label>
    </ligand>
</feature>
<dbReference type="SUPFAM" id="SSF55781">
    <property type="entry name" value="GAF domain-like"/>
    <property type="match status" value="3"/>
</dbReference>
<evidence type="ECO:0000256" key="3">
    <source>
        <dbReference type="ARBA" id="ARBA00022801"/>
    </source>
</evidence>
<dbReference type="InterPro" id="IPR023088">
    <property type="entry name" value="PDEase"/>
</dbReference>
<dbReference type="InterPro" id="IPR003607">
    <property type="entry name" value="HD/PDEase_dom"/>
</dbReference>
<feature type="binding site" evidence="6">
    <location>
        <position position="1039"/>
    </location>
    <ligand>
        <name>Zn(2+)</name>
        <dbReference type="ChEBI" id="CHEBI:29105"/>
        <label>1</label>
    </ligand>
</feature>
<dbReference type="Proteomes" id="UP000179807">
    <property type="component" value="Unassembled WGS sequence"/>
</dbReference>
<feature type="active site" description="Proton donor" evidence="4">
    <location>
        <position position="887"/>
    </location>
</feature>
<keyword evidence="10" id="KW-1185">Reference proteome</keyword>
<dbReference type="GO" id="GO:0046872">
    <property type="term" value="F:metal ion binding"/>
    <property type="evidence" value="ECO:0007669"/>
    <property type="project" value="UniProtKB-KW"/>
</dbReference>
<dbReference type="PRINTS" id="PR00387">
    <property type="entry name" value="PDIESTERASE1"/>
</dbReference>
<feature type="binding site" evidence="6">
    <location>
        <position position="928"/>
    </location>
    <ligand>
        <name>Zn(2+)</name>
        <dbReference type="ChEBI" id="CHEBI:29105"/>
        <label>2</label>
    </ligand>
</feature>
<dbReference type="VEuPathDB" id="TrichDB:TRFO_41783"/>
<dbReference type="PANTHER" id="PTHR11347">
    <property type="entry name" value="CYCLIC NUCLEOTIDE PHOSPHODIESTERASE"/>
    <property type="match status" value="1"/>
</dbReference>
<dbReference type="CDD" id="cd00077">
    <property type="entry name" value="HDc"/>
    <property type="match status" value="1"/>
</dbReference>
<dbReference type="SMART" id="SM00065">
    <property type="entry name" value="GAF"/>
    <property type="match status" value="2"/>
</dbReference>
<feature type="binding site" evidence="5">
    <location>
        <position position="928"/>
    </location>
    <ligand>
        <name>AMP</name>
        <dbReference type="ChEBI" id="CHEBI:456215"/>
    </ligand>
</feature>
<evidence type="ECO:0000256" key="5">
    <source>
        <dbReference type="PIRSR" id="PIRSR623088-2"/>
    </source>
</evidence>
<keyword evidence="2 6" id="KW-0479">Metal-binding</keyword>
<dbReference type="InterPro" id="IPR003018">
    <property type="entry name" value="GAF"/>
</dbReference>
<comment type="caution">
    <text evidence="9">The sequence shown here is derived from an EMBL/GenBank/DDBJ whole genome shotgun (WGS) entry which is preliminary data.</text>
</comment>
<dbReference type="Pfam" id="PF00233">
    <property type="entry name" value="PDEase_I"/>
    <property type="match status" value="1"/>
</dbReference>
<reference evidence="9" key="1">
    <citation type="submission" date="2016-10" db="EMBL/GenBank/DDBJ databases">
        <authorList>
            <person name="Benchimol M."/>
            <person name="Almeida L.G."/>
            <person name="Vasconcelos A.T."/>
            <person name="Perreira-Neves A."/>
            <person name="Rosa I.A."/>
            <person name="Tasca T."/>
            <person name="Bogo M.R."/>
            <person name="de Souza W."/>
        </authorList>
    </citation>
    <scope>NUCLEOTIDE SEQUENCE [LARGE SCALE GENOMIC DNA]</scope>
    <source>
        <strain evidence="9">K</strain>
    </source>
</reference>
<evidence type="ECO:0000313" key="9">
    <source>
        <dbReference type="EMBL" id="OHT16501.1"/>
    </source>
</evidence>
<feature type="binding site" evidence="5">
    <location>
        <begin position="887"/>
        <end position="891"/>
    </location>
    <ligand>
        <name>AMP</name>
        <dbReference type="ChEBI" id="CHEBI:456215"/>
    </ligand>
</feature>
<dbReference type="InterPro" id="IPR002073">
    <property type="entry name" value="PDEase_catalytic_dom"/>
</dbReference>
<protein>
    <submittedName>
        <fullName evidence="9">3'5'-cyclic nucleotide phosphodiesterase family protein</fullName>
    </submittedName>
</protein>
<dbReference type="GO" id="GO:0007165">
    <property type="term" value="P:signal transduction"/>
    <property type="evidence" value="ECO:0007669"/>
    <property type="project" value="InterPro"/>
</dbReference>
<dbReference type="Gene3D" id="1.10.1300.10">
    <property type="entry name" value="3'5'-cyclic nucleotide phosphodiesterase, catalytic domain"/>
    <property type="match status" value="1"/>
</dbReference>
<evidence type="ECO:0000259" key="8">
    <source>
        <dbReference type="PROSITE" id="PS51845"/>
    </source>
</evidence>
<dbReference type="Pfam" id="PF01590">
    <property type="entry name" value="GAF"/>
    <property type="match status" value="1"/>
</dbReference>
<name>A0A1J4L3K8_9EUKA</name>
<evidence type="ECO:0000256" key="6">
    <source>
        <dbReference type="PIRSR" id="PIRSR623088-3"/>
    </source>
</evidence>
<dbReference type="OrthoDB" id="74705at2759"/>
<sequence length="1139" mass="128638">MKHYGIDPRKLEVGYSSIRAGGIPNKASSQLKGHIGLSHEKHRSNSSLNVQKSRISPFAEPQTAKERVNRLFDAFIKAIQTEPLYSSLEKVSREIFMVNMANVWFFVKDIENYTSQSGTLFSQSLSKAVPVDNCLLSKCIYRENVSAGQSAVTFPNLGSNNKNSNNKEKNPYENVVIIEKPTTEASFNRDVDYQQPTMLIPVYDSDNNPFMVIQLGASNKNFGKEDENLGIYFTRKLSYYSHFFAQPSRLKLNKIGDTHLLFTEICHKLSKLFNCRAVEFWGTDVFNTCIMKYNENAGKFVPVGKKCGVVKELFKTNIPMINITDVTTFASYDQEMDGKNSESALLHLMIVNSHNYAIVLRGKSSGFFNVVDERILAYIVPLTIRLMTYVNGKDSGNFKEIAENGNGKNNNTSGNSNNNNRAHAEFMKAEVNVDFAERLKALLEVAEIISGVLDIDILIPTIMEIACSLMNTERCSLFLVDPVKQELITRFHGGLNRSIRMPLNRGIVGHTAVTGNIVNIMDAYSDPRFDKQVDLATGFKTKTILTVPIYNNRGEIAGVTEMINKFDDQKFDEEDIKVLMAFNVFCGISLDNAKLYATSLELTRQLRGFVEMSTALNNTKKIHSVLQEILESAQSVINATRATIFMAEENELIPTVSIGESLVHGSIFADDIFKDKKPRIFSREEIFYKIQTFQDKPIDGLVTSKSLKAVGKHSSSTSSSGLSRIASVLVQENNGGADGGGNENICGIPLISSDKKILGVLELSSTGKIMPEDLKLLDCFAVFTSVSIERSELQEIAQLGHAEVQMKQYLTQEERKSFDIPVKMRIDATHLLENNFDAVAWDGIGHYKVLWAIVNEFNLLHEFKIPNEKWFRFVIEISETYKKVPYHNWRHAVDVCQFTSYEIKLTKMDQRLTKFELLGFIVAAICHDANHDGFTNVYNEKAETPLGILYKNQSVMETHHCTVAITVLSKEECNLFSELSGDQFKSMWTLIFQLILITDMAKHFDFLKQISADIENGPYDESVPENRLKMMQLILKCGDISNVSRPFELADKWCDVLCEEFFRQGDLEMAHGMEYTSPLNDREHLDKPKSQIGFYTFVCLPLYQLAAKVFPELQVNVDQVQSNLSVWKAATEAREKKEQ</sequence>
<evidence type="ECO:0000256" key="2">
    <source>
        <dbReference type="ARBA" id="ARBA00022723"/>
    </source>
</evidence>
<dbReference type="EMBL" id="MLAK01000106">
    <property type="protein sequence ID" value="OHT16501.1"/>
    <property type="molecule type" value="Genomic_DNA"/>
</dbReference>
<evidence type="ECO:0000256" key="7">
    <source>
        <dbReference type="SAM" id="MobiDB-lite"/>
    </source>
</evidence>
<feature type="binding site" evidence="5">
    <location>
        <position position="1039"/>
    </location>
    <ligand>
        <name>AMP</name>
        <dbReference type="ChEBI" id="CHEBI:456215"/>
    </ligand>
</feature>